<dbReference type="Proteomes" id="UP000676336">
    <property type="component" value="Unassembled WGS sequence"/>
</dbReference>
<evidence type="ECO:0000256" key="1">
    <source>
        <dbReference type="ARBA" id="ARBA00022737"/>
    </source>
</evidence>
<dbReference type="InterPro" id="IPR036770">
    <property type="entry name" value="Ankyrin_rpt-contain_sf"/>
</dbReference>
<organism evidence="4 5">
    <name type="scientific">Rotaria magnacalcarata</name>
    <dbReference type="NCBI Taxonomy" id="392030"/>
    <lineage>
        <taxon>Eukaryota</taxon>
        <taxon>Metazoa</taxon>
        <taxon>Spiralia</taxon>
        <taxon>Gnathifera</taxon>
        <taxon>Rotifera</taxon>
        <taxon>Eurotatoria</taxon>
        <taxon>Bdelloidea</taxon>
        <taxon>Philodinida</taxon>
        <taxon>Philodinidae</taxon>
        <taxon>Rotaria</taxon>
    </lineage>
</organism>
<dbReference type="InterPro" id="IPR027417">
    <property type="entry name" value="P-loop_NTPase"/>
</dbReference>
<evidence type="ECO:0008006" key="6">
    <source>
        <dbReference type="Google" id="ProtNLM"/>
    </source>
</evidence>
<evidence type="ECO:0000313" key="5">
    <source>
        <dbReference type="Proteomes" id="UP000676336"/>
    </source>
</evidence>
<feature type="repeat" description="ANK" evidence="3">
    <location>
        <begin position="1"/>
        <end position="32"/>
    </location>
</feature>
<dbReference type="AlphaFoldDB" id="A0A8S3H5F1"/>
<comment type="caution">
    <text evidence="4">The sequence shown here is derived from an EMBL/GenBank/DDBJ whole genome shotgun (WGS) entry which is preliminary data.</text>
</comment>
<dbReference type="PANTHER" id="PTHR24198">
    <property type="entry name" value="ANKYRIN REPEAT AND PROTEIN KINASE DOMAIN-CONTAINING PROTEIN"/>
    <property type="match status" value="1"/>
</dbReference>
<feature type="non-terminal residue" evidence="4">
    <location>
        <position position="1"/>
    </location>
</feature>
<dbReference type="SUPFAM" id="SSF52540">
    <property type="entry name" value="P-loop containing nucleoside triphosphate hydrolases"/>
    <property type="match status" value="1"/>
</dbReference>
<sequence length="256" mass="28442">GLSALHSACKRQQIPIALTLIHAGCNINIIDNNNETPLHYASREGLLAVVESLTSFGCRMDLKNKVDATALHLAARHAHVEIARFLCLAGLNLNIQDKDGRTACQIAEINGNVEIVQLLKALSMDNRAVFMEQLTSTKQPLKRIKLKIFGNCDTGKTTLIDSLKCSYLNSFFRRNRLNSTKKYISHRKSVVLDDAEIFNLSNSKGVGVQQITCTGGGQYSAWDFAGMDTYHSIYDHFIGDFNCIHILLFNILDNAQ</sequence>
<dbReference type="SUPFAM" id="SSF48403">
    <property type="entry name" value="Ankyrin repeat"/>
    <property type="match status" value="1"/>
</dbReference>
<dbReference type="InterPro" id="IPR002110">
    <property type="entry name" value="Ankyrin_rpt"/>
</dbReference>
<keyword evidence="1" id="KW-0677">Repeat</keyword>
<dbReference type="SMART" id="SM00248">
    <property type="entry name" value="ANK"/>
    <property type="match status" value="4"/>
</dbReference>
<accession>A0A8S3H5F1</accession>
<dbReference type="Pfam" id="PF12796">
    <property type="entry name" value="Ank_2"/>
    <property type="match status" value="1"/>
</dbReference>
<dbReference type="PANTHER" id="PTHR24198:SF165">
    <property type="entry name" value="ANKYRIN REPEAT-CONTAINING PROTEIN-RELATED"/>
    <property type="match status" value="1"/>
</dbReference>
<gene>
    <name evidence="4" type="ORF">SMN809_LOCUS68018</name>
</gene>
<dbReference type="Gene3D" id="1.25.40.20">
    <property type="entry name" value="Ankyrin repeat-containing domain"/>
    <property type="match status" value="2"/>
</dbReference>
<feature type="non-terminal residue" evidence="4">
    <location>
        <position position="256"/>
    </location>
</feature>
<name>A0A8S3H5F1_9BILA</name>
<evidence type="ECO:0000313" key="4">
    <source>
        <dbReference type="EMBL" id="CAF5177934.1"/>
    </source>
</evidence>
<dbReference type="Pfam" id="PF13637">
    <property type="entry name" value="Ank_4"/>
    <property type="match status" value="1"/>
</dbReference>
<evidence type="ECO:0000256" key="3">
    <source>
        <dbReference type="PROSITE-ProRule" id="PRU00023"/>
    </source>
</evidence>
<feature type="repeat" description="ANK" evidence="3">
    <location>
        <begin position="33"/>
        <end position="65"/>
    </location>
</feature>
<reference evidence="4" key="1">
    <citation type="submission" date="2021-02" db="EMBL/GenBank/DDBJ databases">
        <authorList>
            <person name="Nowell W R."/>
        </authorList>
    </citation>
    <scope>NUCLEOTIDE SEQUENCE</scope>
</reference>
<proteinExistence type="predicted"/>
<dbReference type="PROSITE" id="PS50088">
    <property type="entry name" value="ANK_REPEAT"/>
    <property type="match status" value="3"/>
</dbReference>
<feature type="repeat" description="ANK" evidence="3">
    <location>
        <begin position="66"/>
        <end position="98"/>
    </location>
</feature>
<evidence type="ECO:0000256" key="2">
    <source>
        <dbReference type="ARBA" id="ARBA00023043"/>
    </source>
</evidence>
<dbReference type="PROSITE" id="PS50297">
    <property type="entry name" value="ANK_REP_REGION"/>
    <property type="match status" value="3"/>
</dbReference>
<dbReference type="Gene3D" id="3.40.50.300">
    <property type="entry name" value="P-loop containing nucleotide triphosphate hydrolases"/>
    <property type="match status" value="1"/>
</dbReference>
<dbReference type="EMBL" id="CAJOBI010316546">
    <property type="protein sequence ID" value="CAF5177934.1"/>
    <property type="molecule type" value="Genomic_DNA"/>
</dbReference>
<keyword evidence="2 3" id="KW-0040">ANK repeat</keyword>
<protein>
    <recommendedName>
        <fullName evidence="6">Non-specific serine/threonine protein kinase</fullName>
    </recommendedName>
</protein>